<dbReference type="GO" id="GO:0004803">
    <property type="term" value="F:transposase activity"/>
    <property type="evidence" value="ECO:0007669"/>
    <property type="project" value="TreeGrafter"/>
</dbReference>
<dbReference type="SMART" id="SM00418">
    <property type="entry name" value="HTH_ARSR"/>
    <property type="match status" value="1"/>
</dbReference>
<evidence type="ECO:0000256" key="1">
    <source>
        <dbReference type="SAM" id="MobiDB-lite"/>
    </source>
</evidence>
<dbReference type="RefSeq" id="WP_054295159.1">
    <property type="nucleotide sequence ID" value="NZ_CP012752.1"/>
</dbReference>
<dbReference type="SUPFAM" id="SSF46785">
    <property type="entry name" value="Winged helix' DNA-binding domain"/>
    <property type="match status" value="1"/>
</dbReference>
<dbReference type="KEGG" id="kphy:AOZ06_46155"/>
<evidence type="ECO:0000259" key="2">
    <source>
        <dbReference type="SMART" id="SM00418"/>
    </source>
</evidence>
<dbReference type="Proteomes" id="UP000063699">
    <property type="component" value="Chromosome"/>
</dbReference>
<keyword evidence="4" id="KW-1185">Reference proteome</keyword>
<dbReference type="InterPro" id="IPR051917">
    <property type="entry name" value="Transposase-Integrase"/>
</dbReference>
<dbReference type="Pfam" id="PF12802">
    <property type="entry name" value="MarR_2"/>
    <property type="match status" value="1"/>
</dbReference>
<feature type="compositionally biased region" description="Basic residues" evidence="1">
    <location>
        <begin position="60"/>
        <end position="70"/>
    </location>
</feature>
<dbReference type="STRING" id="860235.AOZ06_46155"/>
<dbReference type="InterPro" id="IPR000835">
    <property type="entry name" value="HTH_MarR-typ"/>
</dbReference>
<feature type="region of interest" description="Disordered" evidence="1">
    <location>
        <begin position="46"/>
        <end position="81"/>
    </location>
</feature>
<dbReference type="InterPro" id="IPR025246">
    <property type="entry name" value="IS30-like_HTH"/>
</dbReference>
<evidence type="ECO:0000313" key="3">
    <source>
        <dbReference type="EMBL" id="ALG13270.1"/>
    </source>
</evidence>
<protein>
    <recommendedName>
        <fullName evidence="2">HTH arsR-type domain-containing protein</fullName>
    </recommendedName>
</protein>
<dbReference type="InterPro" id="IPR036388">
    <property type="entry name" value="WH-like_DNA-bd_sf"/>
</dbReference>
<reference evidence="3 4" key="1">
    <citation type="submission" date="2015-07" db="EMBL/GenBank/DDBJ databases">
        <title>Genome sequencing of Kibdelosporangium phytohabitans.</title>
        <authorList>
            <person name="Qin S."/>
            <person name="Xing K."/>
        </authorList>
    </citation>
    <scope>NUCLEOTIDE SEQUENCE [LARGE SCALE GENOMIC DNA]</scope>
    <source>
        <strain evidence="3 4">KLBMP1111</strain>
    </source>
</reference>
<dbReference type="PANTHER" id="PTHR10948:SF23">
    <property type="entry name" value="TRANSPOSASE INSI FOR INSERTION SEQUENCE ELEMENT IS30A-RELATED"/>
    <property type="match status" value="1"/>
</dbReference>
<organism evidence="3 4">
    <name type="scientific">Kibdelosporangium phytohabitans</name>
    <dbReference type="NCBI Taxonomy" id="860235"/>
    <lineage>
        <taxon>Bacteria</taxon>
        <taxon>Bacillati</taxon>
        <taxon>Actinomycetota</taxon>
        <taxon>Actinomycetes</taxon>
        <taxon>Pseudonocardiales</taxon>
        <taxon>Pseudonocardiaceae</taxon>
        <taxon>Kibdelosporangium</taxon>
    </lineage>
</organism>
<sequence>MPGGRLTREEREHIAARLAEGLGYAEIARQLGRPTSTVSREVARNIGRNGYRPAQAQRVTRQRARRAKHTKPVESPTSPEVPADVTDGLVAVVAAKGLPPMASRVCVCLFLSDSGSLTAAELVRLLRVSPASVSTAIGYLENQGIVTRERDTRERRERYAIGDDVWYRTWMSSAQHHAAWADAARDAAARLDGTPAGVRLTKMALFFDHIVDYTNAAGERWLKLISEDMKD</sequence>
<dbReference type="GO" id="GO:0005829">
    <property type="term" value="C:cytosol"/>
    <property type="evidence" value="ECO:0007669"/>
    <property type="project" value="TreeGrafter"/>
</dbReference>
<accession>A0A0N9IEP8</accession>
<dbReference type="PANTHER" id="PTHR10948">
    <property type="entry name" value="TRANSPOSASE"/>
    <property type="match status" value="1"/>
</dbReference>
<dbReference type="GO" id="GO:0032196">
    <property type="term" value="P:transposition"/>
    <property type="evidence" value="ECO:0007669"/>
    <property type="project" value="TreeGrafter"/>
</dbReference>
<dbReference type="GO" id="GO:0003700">
    <property type="term" value="F:DNA-binding transcription factor activity"/>
    <property type="evidence" value="ECO:0007669"/>
    <property type="project" value="InterPro"/>
</dbReference>
<dbReference type="Pfam" id="PF13936">
    <property type="entry name" value="HTH_38"/>
    <property type="match status" value="1"/>
</dbReference>
<evidence type="ECO:0000313" key="4">
    <source>
        <dbReference type="Proteomes" id="UP000063699"/>
    </source>
</evidence>
<dbReference type="AlphaFoldDB" id="A0A0N9IEP8"/>
<dbReference type="InterPro" id="IPR036390">
    <property type="entry name" value="WH_DNA-bd_sf"/>
</dbReference>
<dbReference type="OrthoDB" id="4823987at2"/>
<feature type="domain" description="HTH arsR-type" evidence="2">
    <location>
        <begin position="96"/>
        <end position="176"/>
    </location>
</feature>
<gene>
    <name evidence="3" type="ORF">AOZ06_46155</name>
</gene>
<dbReference type="EMBL" id="CP012752">
    <property type="protein sequence ID" value="ALG13270.1"/>
    <property type="molecule type" value="Genomic_DNA"/>
</dbReference>
<dbReference type="InterPro" id="IPR001845">
    <property type="entry name" value="HTH_ArsR_DNA-bd_dom"/>
</dbReference>
<name>A0A0N9IEP8_9PSEU</name>
<proteinExistence type="predicted"/>
<dbReference type="Gene3D" id="1.10.10.10">
    <property type="entry name" value="Winged helix-like DNA-binding domain superfamily/Winged helix DNA-binding domain"/>
    <property type="match status" value="2"/>
</dbReference>